<accession>A0A0R0LYS3</accession>
<proteinExistence type="predicted"/>
<dbReference type="Proteomes" id="UP000051530">
    <property type="component" value="Unassembled WGS sequence"/>
</dbReference>
<dbReference type="VEuPathDB" id="MicrosporidiaDB:M153_1639000144"/>
<evidence type="ECO:0000313" key="1">
    <source>
        <dbReference type="EMBL" id="KRH93045.1"/>
    </source>
</evidence>
<name>A0A0R0LYS3_9MICR</name>
<comment type="caution">
    <text evidence="1">The sequence shown here is derived from an EMBL/GenBank/DDBJ whole genome shotgun (WGS) entry which is preliminary data.</text>
</comment>
<dbReference type="EMBL" id="LGUB01000514">
    <property type="protein sequence ID" value="KRH93045.1"/>
    <property type="molecule type" value="Genomic_DNA"/>
</dbReference>
<feature type="non-terminal residue" evidence="1">
    <location>
        <position position="48"/>
    </location>
</feature>
<organism evidence="1 2">
    <name type="scientific">Pseudoloma neurophilia</name>
    <dbReference type="NCBI Taxonomy" id="146866"/>
    <lineage>
        <taxon>Eukaryota</taxon>
        <taxon>Fungi</taxon>
        <taxon>Fungi incertae sedis</taxon>
        <taxon>Microsporidia</taxon>
        <taxon>Pseudoloma</taxon>
    </lineage>
</organism>
<protein>
    <submittedName>
        <fullName evidence="1">Uncharacterized protein</fullName>
    </submittedName>
</protein>
<dbReference type="AlphaFoldDB" id="A0A0R0LYS3"/>
<sequence length="48" mass="5650">MDGRQQRTSRWNKEALITSVYQSLGQPVQYGHGTLIIYSHWLFIHIGY</sequence>
<gene>
    <name evidence="1" type="ORF">M153_1639000144</name>
</gene>
<keyword evidence="2" id="KW-1185">Reference proteome</keyword>
<evidence type="ECO:0000313" key="2">
    <source>
        <dbReference type="Proteomes" id="UP000051530"/>
    </source>
</evidence>
<reference evidence="1 2" key="1">
    <citation type="submission" date="2015-07" db="EMBL/GenBank/DDBJ databases">
        <title>The genome of Pseudoloma neurophilia, a relevant intracellular parasite of the zebrafish.</title>
        <authorList>
            <person name="Ndikumana S."/>
            <person name="Pelin A."/>
            <person name="Sanders J."/>
            <person name="Corradi N."/>
        </authorList>
    </citation>
    <scope>NUCLEOTIDE SEQUENCE [LARGE SCALE GENOMIC DNA]</scope>
    <source>
        <strain evidence="1 2">MK1</strain>
    </source>
</reference>